<dbReference type="CDD" id="cd18793">
    <property type="entry name" value="SF2_C_SNF"/>
    <property type="match status" value="1"/>
</dbReference>
<dbReference type="AlphaFoldDB" id="A0A1J4MVL3"/>
<dbReference type="PROSITE" id="PS51194">
    <property type="entry name" value="HELICASE_CTER"/>
    <property type="match status" value="1"/>
</dbReference>
<dbReference type="InterPro" id="IPR001650">
    <property type="entry name" value="Helicase_C-like"/>
</dbReference>
<dbReference type="InterPro" id="IPR000330">
    <property type="entry name" value="SNF2_N"/>
</dbReference>
<feature type="compositionally biased region" description="Basic and acidic residues" evidence="2">
    <location>
        <begin position="12"/>
        <end position="22"/>
    </location>
</feature>
<dbReference type="GeneID" id="92367547"/>
<dbReference type="PANTHER" id="PTHR45629:SF7">
    <property type="entry name" value="DNA EXCISION REPAIR PROTEIN ERCC-6-RELATED"/>
    <property type="match status" value="1"/>
</dbReference>
<dbReference type="RefSeq" id="XP_067070151.1">
    <property type="nucleotide sequence ID" value="XM_067213589.1"/>
</dbReference>
<accession>A0A1J4MVL3</accession>
<feature type="domain" description="Helicase ATP-binding" evidence="3">
    <location>
        <begin position="221"/>
        <end position="499"/>
    </location>
</feature>
<name>A0A1J4MVL3_9CRYT</name>
<proteinExistence type="predicted"/>
<evidence type="ECO:0000256" key="1">
    <source>
        <dbReference type="ARBA" id="ARBA00022801"/>
    </source>
</evidence>
<dbReference type="SMART" id="SM00490">
    <property type="entry name" value="HELICc"/>
    <property type="match status" value="1"/>
</dbReference>
<organism evidence="5 6">
    <name type="scientific">Cryptosporidium andersoni</name>
    <dbReference type="NCBI Taxonomy" id="117008"/>
    <lineage>
        <taxon>Eukaryota</taxon>
        <taxon>Sar</taxon>
        <taxon>Alveolata</taxon>
        <taxon>Apicomplexa</taxon>
        <taxon>Conoidasida</taxon>
        <taxon>Coccidia</taxon>
        <taxon>Eucoccidiorida</taxon>
        <taxon>Eimeriorina</taxon>
        <taxon>Cryptosporidiidae</taxon>
        <taxon>Cryptosporidium</taxon>
    </lineage>
</organism>
<dbReference type="Pfam" id="PF00176">
    <property type="entry name" value="SNF2-rel_dom"/>
    <property type="match status" value="1"/>
</dbReference>
<evidence type="ECO:0000259" key="3">
    <source>
        <dbReference type="PROSITE" id="PS51192"/>
    </source>
</evidence>
<evidence type="ECO:0000259" key="4">
    <source>
        <dbReference type="PROSITE" id="PS51194"/>
    </source>
</evidence>
<dbReference type="GO" id="GO:0008094">
    <property type="term" value="F:ATP-dependent activity, acting on DNA"/>
    <property type="evidence" value="ECO:0007669"/>
    <property type="project" value="TreeGrafter"/>
</dbReference>
<dbReference type="VEuPathDB" id="CryptoDB:cand_033630"/>
<dbReference type="InterPro" id="IPR050496">
    <property type="entry name" value="SNF2_RAD54_helicase_repair"/>
</dbReference>
<dbReference type="Gene3D" id="3.40.50.300">
    <property type="entry name" value="P-loop containing nucleotide triphosphate hydrolases"/>
    <property type="match status" value="1"/>
</dbReference>
<dbReference type="PANTHER" id="PTHR45629">
    <property type="entry name" value="SNF2/RAD54 FAMILY MEMBER"/>
    <property type="match status" value="1"/>
</dbReference>
<dbReference type="PROSITE" id="PS51192">
    <property type="entry name" value="HELICASE_ATP_BIND_1"/>
    <property type="match status" value="1"/>
</dbReference>
<dbReference type="SMART" id="SM00487">
    <property type="entry name" value="DEXDc"/>
    <property type="match status" value="1"/>
</dbReference>
<keyword evidence="1" id="KW-0378">Hydrolase</keyword>
<protein>
    <submittedName>
        <fullName evidence="5">SNF2 family N-terminal domain-containing protein</fullName>
    </submittedName>
</protein>
<evidence type="ECO:0000256" key="2">
    <source>
        <dbReference type="SAM" id="MobiDB-lite"/>
    </source>
</evidence>
<feature type="domain" description="Helicase C-terminal" evidence="4">
    <location>
        <begin position="671"/>
        <end position="836"/>
    </location>
</feature>
<dbReference type="InterPro" id="IPR014001">
    <property type="entry name" value="Helicase_ATP-bd"/>
</dbReference>
<feature type="region of interest" description="Disordered" evidence="2">
    <location>
        <begin position="1"/>
        <end position="22"/>
    </location>
</feature>
<gene>
    <name evidence="5" type="ORF">cand_033630</name>
</gene>
<reference evidence="5 6" key="1">
    <citation type="submission" date="2016-10" db="EMBL/GenBank/DDBJ databases">
        <title>Reductive evolution of mitochondrial metabolism and differential evolution of invasion-related proteins in Cryptosporidium.</title>
        <authorList>
            <person name="Liu S."/>
            <person name="Roellig D.M."/>
            <person name="Guo Y."/>
            <person name="Li N."/>
            <person name="Frace M.A."/>
            <person name="Tang K."/>
            <person name="Zhang L."/>
            <person name="Feng Y."/>
            <person name="Xiao L."/>
        </authorList>
    </citation>
    <scope>NUCLEOTIDE SEQUENCE [LARGE SCALE GENOMIC DNA]</scope>
    <source>
        <strain evidence="5">30847</strain>
    </source>
</reference>
<dbReference type="InterPro" id="IPR027417">
    <property type="entry name" value="P-loop_NTPase"/>
</dbReference>
<comment type="caution">
    <text evidence="5">The sequence shown here is derived from an EMBL/GenBank/DDBJ whole genome shotgun (WGS) entry which is preliminary data.</text>
</comment>
<feature type="compositionally biased region" description="Polar residues" evidence="2">
    <location>
        <begin position="1"/>
        <end position="11"/>
    </location>
</feature>
<dbReference type="InterPro" id="IPR049730">
    <property type="entry name" value="SNF2/RAD54-like_C"/>
</dbReference>
<dbReference type="OrthoDB" id="413460at2759"/>
<sequence length="1086" mass="125199">MEGENGNSQASKMEDHLEKDESFKPVRKHCKNQNLFKGVFSFHEEQNILNKCFEHDEAEELRDLGVSIVNADDVTKTILEQVKDRLTSTDKQKSIRMHQMTQGDHAKYDFQQSDGDDNKYKNFTTPITISATFSDNMQDNNSNTNYEQEDDDYILEEEQNNLKCYQDDTNSEVFLSRIEKMNCKENSIICVNPDSDNKLYIWEPLWNTLYDHQKEGVLWFWNLHINGTGGILADEMGLGKSITVAAFFAALHITYHMINSNISGTETNHISELKSEVSAIPEYEVKNEVKLESMTTKDLEINEQYTLKTVKILDEDVCSNLNSLSTQYRDCKFELNNYHSCTSSSCYEGSNSVPYGPVLLVSPATLLDHWLHIFHKWYFPFKIVIFNRKDEQSRKKALDSVTSTFNYSNPKLDTVLFKEKPPTIMLSSYETMRRYLGELRNIEWSYMILDEGHKIRNPDSRITLAVKSIATCHRLLLSGSPIQNDLRELWSLTDFVCPGKLGTLPLFEQQFVIPIKQGGIMNATSSHISRAYQSTRLLQQIINPCILRRRKHQLQHIIKLPPQAEHILFCSLTPVQYDVYCSCLQLMNYSECLSKGSGIGKCFALLNILRESCNHPELLKYIRSDSLKPLQRDTSDFSDEDEDENKYSGELYFKKIQISNVNPSHSGKYKTLLSILKLWKEKKKNRVLIFTQGVRILNLLVKMLQRDLNLIIDKDILTLDGSTPVVSRFSLVERFNNDSSIFLFILTSRVGGVGLNIMGANRIILYDPWWNPMTDAQAKERCWRIGQDKEVIVYRLITKDTVEEKIYQRQLFKQFIANQILQDAKYKRSFQWSDLSELLKVPEAPKGYKEFSNSIEYRTSKSKIIDGYMRQIKFIWGRCSISKRDGIISSSYSNVTRKRKSHSDDNIDFELENNLFGEVTADAKCEHQAIMHILGDQVEVSQVNANYEEVDNPINQATSKIVQNAMEILQKSSIECGSYSFDVPTWTGKSGKAGAPSSSILKSLKQQDSTPELLSDERLIRKKLTEYFLQRQRLGMKTTTENVLDAFGSIISENVQSKFKNILRSICYCQKSRNPLKEPSIWILKR</sequence>
<evidence type="ECO:0000313" key="6">
    <source>
        <dbReference type="Proteomes" id="UP000186804"/>
    </source>
</evidence>
<dbReference type="GO" id="GO:0006283">
    <property type="term" value="P:transcription-coupled nucleotide-excision repair"/>
    <property type="evidence" value="ECO:0007669"/>
    <property type="project" value="TreeGrafter"/>
</dbReference>
<dbReference type="GO" id="GO:0005634">
    <property type="term" value="C:nucleus"/>
    <property type="evidence" value="ECO:0007669"/>
    <property type="project" value="TreeGrafter"/>
</dbReference>
<dbReference type="Gene3D" id="3.40.50.10810">
    <property type="entry name" value="Tandem AAA-ATPase domain"/>
    <property type="match status" value="2"/>
</dbReference>
<keyword evidence="6" id="KW-1185">Reference proteome</keyword>
<dbReference type="InterPro" id="IPR038718">
    <property type="entry name" value="SNF2-like_sf"/>
</dbReference>
<dbReference type="EMBL" id="LRBS01000002">
    <property type="protein sequence ID" value="OII78305.1"/>
    <property type="molecule type" value="Genomic_DNA"/>
</dbReference>
<dbReference type="Proteomes" id="UP000186804">
    <property type="component" value="Unassembled WGS sequence"/>
</dbReference>
<dbReference type="SUPFAM" id="SSF52540">
    <property type="entry name" value="P-loop containing nucleoside triphosphate hydrolases"/>
    <property type="match status" value="2"/>
</dbReference>
<dbReference type="GO" id="GO:0016787">
    <property type="term" value="F:hydrolase activity"/>
    <property type="evidence" value="ECO:0007669"/>
    <property type="project" value="UniProtKB-KW"/>
</dbReference>
<dbReference type="GO" id="GO:0005524">
    <property type="term" value="F:ATP binding"/>
    <property type="evidence" value="ECO:0007669"/>
    <property type="project" value="InterPro"/>
</dbReference>
<dbReference type="Pfam" id="PF00271">
    <property type="entry name" value="Helicase_C"/>
    <property type="match status" value="1"/>
</dbReference>
<evidence type="ECO:0000313" key="5">
    <source>
        <dbReference type="EMBL" id="OII78305.1"/>
    </source>
</evidence>